<sequence>MTAVLPLPKAHKIAAPKVLSAEDIAARKRSIISRYGSADELRARRNLIGLSLDERIALSELVDLDYLSGD</sequence>
<dbReference type="Proteomes" id="UP000553756">
    <property type="component" value="Unassembled WGS sequence"/>
</dbReference>
<proteinExistence type="predicted"/>
<dbReference type="EMBL" id="JAAIIJ010000021">
    <property type="protein sequence ID" value="NMN02468.1"/>
    <property type="molecule type" value="Genomic_DNA"/>
</dbReference>
<evidence type="ECO:0000313" key="2">
    <source>
        <dbReference type="Proteomes" id="UP000553756"/>
    </source>
</evidence>
<evidence type="ECO:0000313" key="1">
    <source>
        <dbReference type="EMBL" id="NMN02468.1"/>
    </source>
</evidence>
<comment type="caution">
    <text evidence="1">The sequence shown here is derived from an EMBL/GenBank/DDBJ whole genome shotgun (WGS) entry which is preliminary data.</text>
</comment>
<protein>
    <submittedName>
        <fullName evidence="1">Uncharacterized protein</fullName>
    </submittedName>
</protein>
<accession>A0ABX1T1H0</accession>
<name>A0ABX1T1H0_9BIFI</name>
<gene>
    <name evidence="1" type="ORF">G1C94_1090</name>
</gene>
<keyword evidence="2" id="KW-1185">Reference proteome</keyword>
<organism evidence="1 2">
    <name type="scientific">Bifidobacterium panos</name>
    <dbReference type="NCBI Taxonomy" id="2675321"/>
    <lineage>
        <taxon>Bacteria</taxon>
        <taxon>Bacillati</taxon>
        <taxon>Actinomycetota</taxon>
        <taxon>Actinomycetes</taxon>
        <taxon>Bifidobacteriales</taxon>
        <taxon>Bifidobacteriaceae</taxon>
        <taxon>Bifidobacterium</taxon>
    </lineage>
</organism>
<reference evidence="1 2" key="1">
    <citation type="submission" date="2020-02" db="EMBL/GenBank/DDBJ databases">
        <title>Characterization of phylogenetic diversity of novel bifidobacterial species isolated in Czech ZOOs.</title>
        <authorList>
            <person name="Lugli G.A."/>
            <person name="Vera N.B."/>
            <person name="Ventura M."/>
        </authorList>
    </citation>
    <scope>NUCLEOTIDE SEQUENCE [LARGE SCALE GENOMIC DNA]</scope>
    <source>
        <strain evidence="1 2">DSM 109963</strain>
    </source>
</reference>